<dbReference type="Proteomes" id="UP000619244">
    <property type="component" value="Unassembled WGS sequence"/>
</dbReference>
<reference evidence="2" key="2">
    <citation type="submission" date="2020-09" db="EMBL/GenBank/DDBJ databases">
        <authorList>
            <person name="Sun Q."/>
            <person name="Ohkuma M."/>
        </authorList>
    </citation>
    <scope>NUCLEOTIDE SEQUENCE</scope>
    <source>
        <strain evidence="2">JCM 4790</strain>
    </source>
</reference>
<dbReference type="RefSeq" id="WP_190189630.1">
    <property type="nucleotide sequence ID" value="NZ_BMVU01000005.1"/>
</dbReference>
<comment type="caution">
    <text evidence="2">The sequence shown here is derived from an EMBL/GenBank/DDBJ whole genome shotgun (WGS) entry which is preliminary data.</text>
</comment>
<feature type="signal peptide" evidence="1">
    <location>
        <begin position="1"/>
        <end position="25"/>
    </location>
</feature>
<name>A0A918KHI7_9ACTN</name>
<evidence type="ECO:0000313" key="2">
    <source>
        <dbReference type="EMBL" id="GGX64050.1"/>
    </source>
</evidence>
<accession>A0A918KHI7</accession>
<dbReference type="EMBL" id="BMVU01000005">
    <property type="protein sequence ID" value="GGX64050.1"/>
    <property type="molecule type" value="Genomic_DNA"/>
</dbReference>
<feature type="chain" id="PRO_5037782615" description="Secreted protein" evidence="1">
    <location>
        <begin position="26"/>
        <end position="93"/>
    </location>
</feature>
<proteinExistence type="predicted"/>
<keyword evidence="3" id="KW-1185">Reference proteome</keyword>
<keyword evidence="1" id="KW-0732">Signal</keyword>
<organism evidence="2 3">
    <name type="scientific">Streptomyces minutiscleroticus</name>
    <dbReference type="NCBI Taxonomy" id="68238"/>
    <lineage>
        <taxon>Bacteria</taxon>
        <taxon>Bacillati</taxon>
        <taxon>Actinomycetota</taxon>
        <taxon>Actinomycetes</taxon>
        <taxon>Kitasatosporales</taxon>
        <taxon>Streptomycetaceae</taxon>
        <taxon>Streptomyces</taxon>
    </lineage>
</organism>
<reference evidence="2" key="1">
    <citation type="journal article" date="2014" name="Int. J. Syst. Evol. Microbiol.">
        <title>Complete genome sequence of Corynebacterium casei LMG S-19264T (=DSM 44701T), isolated from a smear-ripened cheese.</title>
        <authorList>
            <consortium name="US DOE Joint Genome Institute (JGI-PGF)"/>
            <person name="Walter F."/>
            <person name="Albersmeier A."/>
            <person name="Kalinowski J."/>
            <person name="Ruckert C."/>
        </authorList>
    </citation>
    <scope>NUCLEOTIDE SEQUENCE</scope>
    <source>
        <strain evidence="2">JCM 4790</strain>
    </source>
</reference>
<evidence type="ECO:0000313" key="3">
    <source>
        <dbReference type="Proteomes" id="UP000619244"/>
    </source>
</evidence>
<gene>
    <name evidence="2" type="ORF">GCM10010358_17780</name>
</gene>
<evidence type="ECO:0000256" key="1">
    <source>
        <dbReference type="SAM" id="SignalP"/>
    </source>
</evidence>
<evidence type="ECO:0008006" key="4">
    <source>
        <dbReference type="Google" id="ProtNLM"/>
    </source>
</evidence>
<sequence>MKSLKAVAVVAGSLAAAGAAAPAQASDVMPPTSLNGGLERVLSHPLEVQPVQSNALDTENEGSVLNAVNDVTENLNSADAPTSHLLGGLPLQG</sequence>
<protein>
    <recommendedName>
        <fullName evidence="4">Secreted protein</fullName>
    </recommendedName>
</protein>
<dbReference type="AlphaFoldDB" id="A0A918KHI7"/>